<reference evidence="6" key="1">
    <citation type="submission" date="2025-08" db="UniProtKB">
        <authorList>
            <consortium name="RefSeq"/>
        </authorList>
    </citation>
    <scope>IDENTIFICATION</scope>
    <source>
        <tissue evidence="6">Tentacle</tissue>
    </source>
</reference>
<evidence type="ECO:0000313" key="6">
    <source>
        <dbReference type="RefSeq" id="XP_031551523.1"/>
    </source>
</evidence>
<sequence>MNGQEIDETISVDNLTWSSEEFTLSDFVDKFPLPQIVKVQEGYYGPDEDSCLGADQILFLHAVKHTEKVQARDRRKRFLHIPLNCSQKIELRPSNLKDVYESVGEVAKIIHNFPKFVRVTQGFYSMDGDNVSINPGDKLKLLRIVPGEQDDYLIVENQDRTGFPIRIPISAQAGFQPLVDGREYYLKEATSMTPIPFFFQFIDPPQLNATGEPSVFNSTLGVLRVEKTYQDATVICTTKEGTNRTVVSCPKQLQITVAAASGALIGDSNYVRVCRFFHDGVSLKRIENMEAYNVFASRDTIREYVYDVPKVPPSPTTPDEFVVPVVPKQRHKEKVKQMNSLEDEDALSEDYDSDECHDYTYIDDKKVEGWAKDSFDYNSFKRSFDGESRDESTDEPSGQNAVASYIEMDKAEIKNGILYLENPKPPPVGPKPVIPGKTQGKRESTVDTEHTASAAPSSTKTERGPKTNPLGIPINSDDLNSLNIDGVSRFLEQHRLPEFVEAFKYNQIDGEMLVSLDLDMMEALGMNPFQRKKLKKLVDGWRPRD</sequence>
<dbReference type="PANTHER" id="PTHR14454">
    <property type="entry name" value="GRB2-ASSOCIATED AND REGULATOR OF MAPK PROTEIN FAMILY MEMBER"/>
    <property type="match status" value="1"/>
</dbReference>
<dbReference type="Pfam" id="PF07647">
    <property type="entry name" value="SAM_2"/>
    <property type="match status" value="1"/>
</dbReference>
<organism evidence="5 6">
    <name type="scientific">Actinia tenebrosa</name>
    <name type="common">Australian red waratah sea anemone</name>
    <dbReference type="NCBI Taxonomy" id="6105"/>
    <lineage>
        <taxon>Eukaryota</taxon>
        <taxon>Metazoa</taxon>
        <taxon>Cnidaria</taxon>
        <taxon>Anthozoa</taxon>
        <taxon>Hexacorallia</taxon>
        <taxon>Actiniaria</taxon>
        <taxon>Actiniidae</taxon>
        <taxon>Actinia</taxon>
    </lineage>
</organism>
<dbReference type="PANTHER" id="PTHR14454:SF11">
    <property type="entry name" value="SERRANO, ISOFORM F"/>
    <property type="match status" value="1"/>
</dbReference>
<evidence type="ECO:0000259" key="4">
    <source>
        <dbReference type="SMART" id="SM00454"/>
    </source>
</evidence>
<dbReference type="InterPro" id="IPR025946">
    <property type="entry name" value="CABIT_dom"/>
</dbReference>
<evidence type="ECO:0000256" key="2">
    <source>
        <dbReference type="ARBA" id="ARBA00022553"/>
    </source>
</evidence>
<dbReference type="Gene3D" id="1.10.150.50">
    <property type="entry name" value="Transcription Factor, Ets-1"/>
    <property type="match status" value="1"/>
</dbReference>
<feature type="domain" description="SAM" evidence="4">
    <location>
        <begin position="479"/>
        <end position="544"/>
    </location>
</feature>
<evidence type="ECO:0000313" key="5">
    <source>
        <dbReference type="Proteomes" id="UP000515163"/>
    </source>
</evidence>
<feature type="compositionally biased region" description="Pro residues" evidence="3">
    <location>
        <begin position="423"/>
        <end position="433"/>
    </location>
</feature>
<keyword evidence="2" id="KW-0597">Phosphoprotein</keyword>
<accession>A0A6P8H8G8</accession>
<dbReference type="InterPro" id="IPR001660">
    <property type="entry name" value="SAM"/>
</dbReference>
<feature type="compositionally biased region" description="Basic and acidic residues" evidence="3">
    <location>
        <begin position="440"/>
        <end position="450"/>
    </location>
</feature>
<evidence type="ECO:0000256" key="3">
    <source>
        <dbReference type="SAM" id="MobiDB-lite"/>
    </source>
</evidence>
<protein>
    <submittedName>
        <fullName evidence="6">Uncharacterized protein LOC116288820</fullName>
    </submittedName>
</protein>
<dbReference type="InParanoid" id="A0A6P8H8G8"/>
<dbReference type="InterPro" id="IPR052281">
    <property type="entry name" value="GAREM"/>
</dbReference>
<dbReference type="SUPFAM" id="SSF47769">
    <property type="entry name" value="SAM/Pointed domain"/>
    <property type="match status" value="1"/>
</dbReference>
<dbReference type="OrthoDB" id="6077228at2759"/>
<comment type="similarity">
    <text evidence="1">Belongs to the GAREM family.</text>
</comment>
<dbReference type="SMART" id="SM00454">
    <property type="entry name" value="SAM"/>
    <property type="match status" value="1"/>
</dbReference>
<dbReference type="RefSeq" id="XP_031551523.1">
    <property type="nucleotide sequence ID" value="XM_031695663.1"/>
</dbReference>
<dbReference type="AlphaFoldDB" id="A0A6P8H8G8"/>
<keyword evidence="5" id="KW-1185">Reference proteome</keyword>
<dbReference type="Pfam" id="PF12736">
    <property type="entry name" value="CABIT"/>
    <property type="match status" value="1"/>
</dbReference>
<gene>
    <name evidence="6" type="primary">LOC116288820</name>
</gene>
<dbReference type="InterPro" id="IPR013761">
    <property type="entry name" value="SAM/pointed_sf"/>
</dbReference>
<dbReference type="Proteomes" id="UP000515163">
    <property type="component" value="Unplaced"/>
</dbReference>
<dbReference type="CDD" id="cd09487">
    <property type="entry name" value="SAM_superfamily"/>
    <property type="match status" value="1"/>
</dbReference>
<dbReference type="KEGG" id="aten:116288820"/>
<dbReference type="GeneID" id="116288820"/>
<feature type="region of interest" description="Disordered" evidence="3">
    <location>
        <begin position="421"/>
        <end position="474"/>
    </location>
</feature>
<proteinExistence type="inferred from homology"/>
<evidence type="ECO:0000256" key="1">
    <source>
        <dbReference type="ARBA" id="ARBA00006392"/>
    </source>
</evidence>
<name>A0A6P8H8G8_ACTTE</name>